<keyword evidence="2" id="KW-0479">Metal-binding</keyword>
<evidence type="ECO:0000313" key="6">
    <source>
        <dbReference type="EMBL" id="GAI27199.1"/>
    </source>
</evidence>
<dbReference type="AlphaFoldDB" id="X1P8E4"/>
<reference evidence="6" key="1">
    <citation type="journal article" date="2014" name="Front. Microbiol.">
        <title>High frequency of phylogenetically diverse reductive dehalogenase-homologous genes in deep subseafloor sedimentary metagenomes.</title>
        <authorList>
            <person name="Kawai M."/>
            <person name="Futagami T."/>
            <person name="Toyoda A."/>
            <person name="Takaki Y."/>
            <person name="Nishi S."/>
            <person name="Hori S."/>
            <person name="Arai W."/>
            <person name="Tsubouchi T."/>
            <person name="Morono Y."/>
            <person name="Uchiyama I."/>
            <person name="Ito T."/>
            <person name="Fujiyama A."/>
            <person name="Inagaki F."/>
            <person name="Takami H."/>
        </authorList>
    </citation>
    <scope>NUCLEOTIDE SEQUENCE</scope>
    <source>
        <strain evidence="6">Expedition CK06-06</strain>
    </source>
</reference>
<evidence type="ECO:0000259" key="5">
    <source>
        <dbReference type="Pfam" id="PF04055"/>
    </source>
</evidence>
<dbReference type="PANTHER" id="PTHR11228:SF7">
    <property type="entry name" value="PQQA PEPTIDE CYCLASE"/>
    <property type="match status" value="1"/>
</dbReference>
<dbReference type="SUPFAM" id="SSF102114">
    <property type="entry name" value="Radical SAM enzymes"/>
    <property type="match status" value="1"/>
</dbReference>
<keyword evidence="4" id="KW-0411">Iron-sulfur</keyword>
<protein>
    <recommendedName>
        <fullName evidence="5">Radical SAM core domain-containing protein</fullName>
    </recommendedName>
</protein>
<organism evidence="6">
    <name type="scientific">marine sediment metagenome</name>
    <dbReference type="NCBI Taxonomy" id="412755"/>
    <lineage>
        <taxon>unclassified sequences</taxon>
        <taxon>metagenomes</taxon>
        <taxon>ecological metagenomes</taxon>
    </lineage>
</organism>
<evidence type="ECO:0000256" key="4">
    <source>
        <dbReference type="ARBA" id="ARBA00023014"/>
    </source>
</evidence>
<keyword evidence="1" id="KW-0949">S-adenosyl-L-methionine</keyword>
<proteinExistence type="predicted"/>
<feature type="non-terminal residue" evidence="6">
    <location>
        <position position="139"/>
    </location>
</feature>
<dbReference type="GO" id="GO:0003824">
    <property type="term" value="F:catalytic activity"/>
    <property type="evidence" value="ECO:0007669"/>
    <property type="project" value="InterPro"/>
</dbReference>
<dbReference type="EMBL" id="BARV01023068">
    <property type="protein sequence ID" value="GAI27199.1"/>
    <property type="molecule type" value="Genomic_DNA"/>
</dbReference>
<gene>
    <name evidence="6" type="ORF">S06H3_37907</name>
</gene>
<dbReference type="InterPro" id="IPR058240">
    <property type="entry name" value="rSAM_sf"/>
</dbReference>
<evidence type="ECO:0000256" key="1">
    <source>
        <dbReference type="ARBA" id="ARBA00022691"/>
    </source>
</evidence>
<dbReference type="Gene3D" id="3.20.20.70">
    <property type="entry name" value="Aldolase class I"/>
    <property type="match status" value="1"/>
</dbReference>
<comment type="caution">
    <text evidence="6">The sequence shown here is derived from an EMBL/GenBank/DDBJ whole genome shotgun (WGS) entry which is preliminary data.</text>
</comment>
<evidence type="ECO:0000256" key="2">
    <source>
        <dbReference type="ARBA" id="ARBA00022723"/>
    </source>
</evidence>
<dbReference type="Pfam" id="PF04055">
    <property type="entry name" value="Radical_SAM"/>
    <property type="match status" value="1"/>
</dbReference>
<keyword evidence="3" id="KW-0408">Iron</keyword>
<dbReference type="InterPro" id="IPR013785">
    <property type="entry name" value="Aldolase_TIM"/>
</dbReference>
<dbReference type="InterPro" id="IPR007197">
    <property type="entry name" value="rSAM"/>
</dbReference>
<sequence>MVTNGTVLSEEIAQRLADYGTRTFLSIDGARKETHERIRGKGTWDAAILAAEKLRKYKVKFSTIMAASKLNYEEASDYLSLARKLGAKAGCLIPMMPAGRATAELILNAEEMVTLLQEIDKAANELEFIEYWSLAFNTR</sequence>
<dbReference type="GO" id="GO:0051536">
    <property type="term" value="F:iron-sulfur cluster binding"/>
    <property type="evidence" value="ECO:0007669"/>
    <property type="project" value="UniProtKB-KW"/>
</dbReference>
<dbReference type="GO" id="GO:0046872">
    <property type="term" value="F:metal ion binding"/>
    <property type="evidence" value="ECO:0007669"/>
    <property type="project" value="UniProtKB-KW"/>
</dbReference>
<dbReference type="PANTHER" id="PTHR11228">
    <property type="entry name" value="RADICAL SAM DOMAIN PROTEIN"/>
    <property type="match status" value="1"/>
</dbReference>
<dbReference type="CDD" id="cd01335">
    <property type="entry name" value="Radical_SAM"/>
    <property type="match status" value="1"/>
</dbReference>
<feature type="domain" description="Radical SAM core" evidence="5">
    <location>
        <begin position="1"/>
        <end position="80"/>
    </location>
</feature>
<accession>X1P8E4</accession>
<evidence type="ECO:0000256" key="3">
    <source>
        <dbReference type="ARBA" id="ARBA00023004"/>
    </source>
</evidence>
<name>X1P8E4_9ZZZZ</name>
<dbReference type="InterPro" id="IPR050377">
    <property type="entry name" value="Radical_SAM_PqqE_MftC-like"/>
</dbReference>